<protein>
    <submittedName>
        <fullName evidence="1">Uncharacterized protein</fullName>
    </submittedName>
</protein>
<name>A0A820MQD4_9BILA</name>
<dbReference type="PANTHER" id="PTHR47642:SF5">
    <property type="entry name" value="ATP-DEPENDENT DNA HELICASE"/>
    <property type="match status" value="1"/>
</dbReference>
<evidence type="ECO:0000313" key="1">
    <source>
        <dbReference type="EMBL" id="CAF4377888.1"/>
    </source>
</evidence>
<sequence length="150" mass="17754">ASCCTFFNICLADFVAKFGVINKKIVRSRIQTWPLKTLNFAVYKRKQDAVIRYPRFNINDDEERFYHNLMRLFLPIRKESDIKEPYSDFFHNGYIKSLYGEIKSVTKIVLSNRERYETKISEQLQEAIQDIAENNIREDAWGVLCAETEL</sequence>
<reference evidence="1" key="1">
    <citation type="submission" date="2021-02" db="EMBL/GenBank/DDBJ databases">
        <authorList>
            <person name="Nowell W R."/>
        </authorList>
    </citation>
    <scope>NUCLEOTIDE SEQUENCE</scope>
</reference>
<accession>A0A820MQD4</accession>
<dbReference type="EMBL" id="CAJOBD010059414">
    <property type="protein sequence ID" value="CAF4377888.1"/>
    <property type="molecule type" value="Genomic_DNA"/>
</dbReference>
<dbReference type="InterPro" id="IPR051055">
    <property type="entry name" value="PIF1_helicase"/>
</dbReference>
<dbReference type="AlphaFoldDB" id="A0A820MQD4"/>
<proteinExistence type="predicted"/>
<feature type="non-terminal residue" evidence="1">
    <location>
        <position position="1"/>
    </location>
</feature>
<dbReference type="Proteomes" id="UP000663836">
    <property type="component" value="Unassembled WGS sequence"/>
</dbReference>
<comment type="caution">
    <text evidence="1">The sequence shown here is derived from an EMBL/GenBank/DDBJ whole genome shotgun (WGS) entry which is preliminary data.</text>
</comment>
<gene>
    <name evidence="1" type="ORF">JBS370_LOCUS42750</name>
</gene>
<dbReference type="PANTHER" id="PTHR47642">
    <property type="entry name" value="ATP-DEPENDENT DNA HELICASE"/>
    <property type="match status" value="1"/>
</dbReference>
<evidence type="ECO:0000313" key="2">
    <source>
        <dbReference type="Proteomes" id="UP000663836"/>
    </source>
</evidence>
<organism evidence="1 2">
    <name type="scientific">Rotaria sordida</name>
    <dbReference type="NCBI Taxonomy" id="392033"/>
    <lineage>
        <taxon>Eukaryota</taxon>
        <taxon>Metazoa</taxon>
        <taxon>Spiralia</taxon>
        <taxon>Gnathifera</taxon>
        <taxon>Rotifera</taxon>
        <taxon>Eurotatoria</taxon>
        <taxon>Bdelloidea</taxon>
        <taxon>Philodinida</taxon>
        <taxon>Philodinidae</taxon>
        <taxon>Rotaria</taxon>
    </lineage>
</organism>
<feature type="non-terminal residue" evidence="1">
    <location>
        <position position="150"/>
    </location>
</feature>